<dbReference type="EMBL" id="BORB01000034">
    <property type="protein sequence ID" value="GIN59040.1"/>
    <property type="molecule type" value="Genomic_DNA"/>
</dbReference>
<gene>
    <name evidence="1" type="primary">yxeA</name>
    <name evidence="1" type="ORF">J8TS2_33590</name>
</gene>
<dbReference type="Proteomes" id="UP000679950">
    <property type="component" value="Unassembled WGS sequence"/>
</dbReference>
<evidence type="ECO:0000313" key="1">
    <source>
        <dbReference type="EMBL" id="GIN59040.1"/>
    </source>
</evidence>
<accession>A0ABQ4KM74</accession>
<evidence type="ECO:0000313" key="2">
    <source>
        <dbReference type="Proteomes" id="UP000679950"/>
    </source>
</evidence>
<dbReference type="PANTHER" id="PTHR36433:SF2">
    <property type="entry name" value="YXEA FAMILY PROTEIN"/>
    <property type="match status" value="1"/>
</dbReference>
<reference evidence="1 2" key="1">
    <citation type="submission" date="2021-03" db="EMBL/GenBank/DDBJ databases">
        <title>Antimicrobial resistance genes in bacteria isolated from Japanese honey, and their potential for conferring macrolide and lincosamide resistance in the American foulbrood pathogen Paenibacillus larvae.</title>
        <authorList>
            <person name="Okamoto M."/>
            <person name="Kumagai M."/>
            <person name="Kanamori H."/>
            <person name="Takamatsu D."/>
        </authorList>
    </citation>
    <scope>NUCLEOTIDE SEQUENCE [LARGE SCALE GENOMIC DNA]</scope>
    <source>
        <strain evidence="1 2">J8TS2</strain>
    </source>
</reference>
<dbReference type="Pfam" id="PF06486">
    <property type="entry name" value="DUF1093"/>
    <property type="match status" value="1"/>
</dbReference>
<protein>
    <recommendedName>
        <fullName evidence="3">YxeA family protein</fullName>
    </recommendedName>
</protein>
<dbReference type="InterPro" id="IPR006542">
    <property type="entry name" value="DUF1093"/>
</dbReference>
<comment type="caution">
    <text evidence="1">The sequence shown here is derived from an EMBL/GenBank/DDBJ whole genome shotgun (WGS) entry which is preliminary data.</text>
</comment>
<dbReference type="SUPFAM" id="SSF159121">
    <property type="entry name" value="BC4932-like"/>
    <property type="match status" value="1"/>
</dbReference>
<dbReference type="RefSeq" id="WP_158324404.1">
    <property type="nucleotide sequence ID" value="NZ_BORB01000034.1"/>
</dbReference>
<dbReference type="NCBIfam" id="TIGR01655">
    <property type="entry name" value="yxeA_fam"/>
    <property type="match status" value="1"/>
</dbReference>
<evidence type="ECO:0008006" key="3">
    <source>
        <dbReference type="Google" id="ProtNLM"/>
    </source>
</evidence>
<name>A0ABQ4KM74_9BACI</name>
<dbReference type="PANTHER" id="PTHR36433">
    <property type="entry name" value="HYPOTHETICAL CYTOSOLIC PROTEIN"/>
    <property type="match status" value="1"/>
</dbReference>
<dbReference type="Gene3D" id="2.40.50.480">
    <property type="match status" value="1"/>
</dbReference>
<organism evidence="1 2">
    <name type="scientific">Lederbergia ruris</name>
    <dbReference type="NCBI Taxonomy" id="217495"/>
    <lineage>
        <taxon>Bacteria</taxon>
        <taxon>Bacillati</taxon>
        <taxon>Bacillota</taxon>
        <taxon>Bacilli</taxon>
        <taxon>Bacillales</taxon>
        <taxon>Bacillaceae</taxon>
        <taxon>Lederbergia</taxon>
    </lineage>
</organism>
<keyword evidence="2" id="KW-1185">Reference proteome</keyword>
<sequence length="123" mass="13987">MKSWLIGLLTIFILVGSLVAASLIFHNEVTDRFNPLVPRKDIYVQITEKGTPRSPGGFDYTLSGFDESGKERTVTFYAGGELRDLAFLRVDSKGKYIKTWEEVLWEELPDEVREKLENQASSN</sequence>
<proteinExistence type="predicted"/>
<dbReference type="InterPro" id="IPR036166">
    <property type="entry name" value="YxeA-like_sf"/>
</dbReference>